<dbReference type="Pfam" id="PF03401">
    <property type="entry name" value="TctC"/>
    <property type="match status" value="1"/>
</dbReference>
<dbReference type="STRING" id="1365950.SAMN05428963_101233"/>
<dbReference type="AlphaFoldDB" id="A0A1T4LI91"/>
<keyword evidence="2" id="KW-0732">Signal</keyword>
<dbReference type="CDD" id="cd07012">
    <property type="entry name" value="PBP2_Bug_TTT"/>
    <property type="match status" value="1"/>
</dbReference>
<accession>A0A1T4LI91</accession>
<dbReference type="Proteomes" id="UP000190135">
    <property type="component" value="Unassembled WGS sequence"/>
</dbReference>
<evidence type="ECO:0000313" key="3">
    <source>
        <dbReference type="EMBL" id="SJZ54482.1"/>
    </source>
</evidence>
<organism evidence="3 4">
    <name type="scientific">Consotaella salsifontis</name>
    <dbReference type="NCBI Taxonomy" id="1365950"/>
    <lineage>
        <taxon>Bacteria</taxon>
        <taxon>Pseudomonadati</taxon>
        <taxon>Pseudomonadota</taxon>
        <taxon>Alphaproteobacteria</taxon>
        <taxon>Hyphomicrobiales</taxon>
        <taxon>Aurantimonadaceae</taxon>
        <taxon>Consotaella</taxon>
    </lineage>
</organism>
<protein>
    <submittedName>
        <fullName evidence="3">Tripartite-type tricarboxylate transporter, receptor component TctC</fullName>
    </submittedName>
</protein>
<keyword evidence="4" id="KW-1185">Reference proteome</keyword>
<dbReference type="PIRSF" id="PIRSF017082">
    <property type="entry name" value="YflP"/>
    <property type="match status" value="1"/>
</dbReference>
<dbReference type="Gene3D" id="3.40.190.150">
    <property type="entry name" value="Bordetella uptake gene, domain 1"/>
    <property type="match status" value="1"/>
</dbReference>
<evidence type="ECO:0000313" key="4">
    <source>
        <dbReference type="Proteomes" id="UP000190135"/>
    </source>
</evidence>
<keyword evidence="3" id="KW-0675">Receptor</keyword>
<sequence length="324" mass="34752">MKMLNYTSALVTAALLISGAALAEDYPTKDVRMVVNAGAGGGTDGIVRKLSSIAEKDLGHTIYIENVEGGASGKGTYQVMTARPDGYTIGNLTYDSVITVPYQKLLPGYEMSKLAWIGRVTLEPDAIVVAADSEYKTLEDLIAAAKENPGEIRVAVQNSGSRTHLDMLRLQDMADVEFNLIAYAGGAAPQKEAILNGEVEVAVTSLGDFSNLIEEGDVRGLVEFSGTPNPTYSDVPLAKDQGYDIQAGSYIILAAPQGTPDDIVNKLADTFHKALDSEEFQKWVSKVGVTPGWLGPDEVGGFVEEQQNKLFTQMDDLKKQGILK</sequence>
<dbReference type="EMBL" id="FUXL01000001">
    <property type="protein sequence ID" value="SJZ54482.1"/>
    <property type="molecule type" value="Genomic_DNA"/>
</dbReference>
<name>A0A1T4LI91_9HYPH</name>
<feature type="chain" id="PRO_5011984225" evidence="2">
    <location>
        <begin position="24"/>
        <end position="324"/>
    </location>
</feature>
<dbReference type="InterPro" id="IPR005064">
    <property type="entry name" value="BUG"/>
</dbReference>
<dbReference type="PANTHER" id="PTHR42928:SF5">
    <property type="entry name" value="BLR1237 PROTEIN"/>
    <property type="match status" value="1"/>
</dbReference>
<dbReference type="InterPro" id="IPR042100">
    <property type="entry name" value="Bug_dom1"/>
</dbReference>
<evidence type="ECO:0000256" key="2">
    <source>
        <dbReference type="SAM" id="SignalP"/>
    </source>
</evidence>
<reference evidence="3 4" key="1">
    <citation type="submission" date="2017-02" db="EMBL/GenBank/DDBJ databases">
        <authorList>
            <person name="Peterson S.W."/>
        </authorList>
    </citation>
    <scope>NUCLEOTIDE SEQUENCE [LARGE SCALE GENOMIC DNA]</scope>
    <source>
        <strain evidence="3 4">USBA 369</strain>
    </source>
</reference>
<comment type="similarity">
    <text evidence="1">Belongs to the UPF0065 (bug) family.</text>
</comment>
<gene>
    <name evidence="3" type="ORF">SAMN05428963_101233</name>
</gene>
<dbReference type="PANTHER" id="PTHR42928">
    <property type="entry name" value="TRICARBOXYLATE-BINDING PROTEIN"/>
    <property type="match status" value="1"/>
</dbReference>
<evidence type="ECO:0000256" key="1">
    <source>
        <dbReference type="ARBA" id="ARBA00006987"/>
    </source>
</evidence>
<dbReference type="SUPFAM" id="SSF53850">
    <property type="entry name" value="Periplasmic binding protein-like II"/>
    <property type="match status" value="1"/>
</dbReference>
<feature type="signal peptide" evidence="2">
    <location>
        <begin position="1"/>
        <end position="23"/>
    </location>
</feature>
<dbReference type="Gene3D" id="3.40.190.10">
    <property type="entry name" value="Periplasmic binding protein-like II"/>
    <property type="match status" value="1"/>
</dbReference>
<dbReference type="RefSeq" id="WP_078706535.1">
    <property type="nucleotide sequence ID" value="NZ_FUXL01000001.1"/>
</dbReference>
<proteinExistence type="inferred from homology"/>